<sequence length="157" mass="18184">MDTASEASVEELDEAKRELLERIKNASNGPEHAKRRIEALDKMVSGLKHRRKVCGEAMDKDRASIAWIDKELERINKQYKPLCERLEDREKTMNSVKKNLELAERTMLQLMSQTKETAVSGLLSNSRFQKKQASNLLRSERGFGVEPSSTFYQRRRK</sequence>
<protein>
    <submittedName>
        <fullName evidence="2">Uncharacterized protein</fullName>
    </submittedName>
</protein>
<comment type="caution">
    <text evidence="2">The sequence shown here is derived from an EMBL/GenBank/DDBJ whole genome shotgun (WGS) entry which is preliminary data.</text>
</comment>
<keyword evidence="3" id="KW-1185">Reference proteome</keyword>
<keyword evidence="1" id="KW-0175">Coiled coil</keyword>
<dbReference type="AlphaFoldDB" id="A0A2R5GFM1"/>
<dbReference type="Proteomes" id="UP000241890">
    <property type="component" value="Unassembled WGS sequence"/>
</dbReference>
<accession>A0A2R5GFM1</accession>
<gene>
    <name evidence="2" type="ORF">FCC1311_055972</name>
</gene>
<evidence type="ECO:0000313" key="2">
    <source>
        <dbReference type="EMBL" id="GBG29375.1"/>
    </source>
</evidence>
<name>A0A2R5GFM1_9STRA</name>
<dbReference type="EMBL" id="BEYU01000056">
    <property type="protein sequence ID" value="GBG29375.1"/>
    <property type="molecule type" value="Genomic_DNA"/>
</dbReference>
<evidence type="ECO:0000256" key="1">
    <source>
        <dbReference type="SAM" id="Coils"/>
    </source>
</evidence>
<reference evidence="2 3" key="1">
    <citation type="submission" date="2017-12" db="EMBL/GenBank/DDBJ databases">
        <title>Sequencing, de novo assembly and annotation of complete genome of a new Thraustochytrid species, strain FCC1311.</title>
        <authorList>
            <person name="Sedici K."/>
            <person name="Godart F."/>
            <person name="Aiese Cigliano R."/>
            <person name="Sanseverino W."/>
            <person name="Barakat M."/>
            <person name="Ortet P."/>
            <person name="Marechal E."/>
            <person name="Cagnac O."/>
            <person name="Amato A."/>
        </authorList>
    </citation>
    <scope>NUCLEOTIDE SEQUENCE [LARGE SCALE GENOMIC DNA]</scope>
</reference>
<proteinExistence type="predicted"/>
<dbReference type="InParanoid" id="A0A2R5GFM1"/>
<evidence type="ECO:0000313" key="3">
    <source>
        <dbReference type="Proteomes" id="UP000241890"/>
    </source>
</evidence>
<feature type="coiled-coil region" evidence="1">
    <location>
        <begin position="83"/>
        <end position="113"/>
    </location>
</feature>
<organism evidence="2 3">
    <name type="scientific">Hondaea fermentalgiana</name>
    <dbReference type="NCBI Taxonomy" id="2315210"/>
    <lineage>
        <taxon>Eukaryota</taxon>
        <taxon>Sar</taxon>
        <taxon>Stramenopiles</taxon>
        <taxon>Bigyra</taxon>
        <taxon>Labyrinthulomycetes</taxon>
        <taxon>Thraustochytrida</taxon>
        <taxon>Thraustochytriidae</taxon>
        <taxon>Hondaea</taxon>
    </lineage>
</organism>